<sequence>MELERRSSARSYSWKSADTFLEEIQQMRRGARFGLSCDDISLCVITISRWSEAQKLMRRRVEIQQMRSVAPKWKEDKIAFWSAEEFWKLSNGKISQQRLYIRSDAL</sequence>
<evidence type="ECO:0000313" key="2">
    <source>
        <dbReference type="Proteomes" id="UP000250235"/>
    </source>
</evidence>
<dbReference type="AlphaFoldDB" id="A0A2Z7D7F1"/>
<name>A0A2Z7D7F1_9LAMI</name>
<keyword evidence="2" id="KW-1185">Reference proteome</keyword>
<proteinExistence type="predicted"/>
<dbReference type="Proteomes" id="UP000250235">
    <property type="component" value="Unassembled WGS sequence"/>
</dbReference>
<accession>A0A2Z7D7F1</accession>
<evidence type="ECO:0000313" key="1">
    <source>
        <dbReference type="EMBL" id="KZV55469.1"/>
    </source>
</evidence>
<dbReference type="EMBL" id="KQ988534">
    <property type="protein sequence ID" value="KZV55469.1"/>
    <property type="molecule type" value="Genomic_DNA"/>
</dbReference>
<gene>
    <name evidence="1" type="ORF">F511_15251</name>
</gene>
<protein>
    <submittedName>
        <fullName evidence="1">Uncharacterized protein</fullName>
    </submittedName>
</protein>
<reference evidence="1 2" key="1">
    <citation type="journal article" date="2015" name="Proc. Natl. Acad. Sci. U.S.A.">
        <title>The resurrection genome of Boea hygrometrica: A blueprint for survival of dehydration.</title>
        <authorList>
            <person name="Xiao L."/>
            <person name="Yang G."/>
            <person name="Zhang L."/>
            <person name="Yang X."/>
            <person name="Zhao S."/>
            <person name="Ji Z."/>
            <person name="Zhou Q."/>
            <person name="Hu M."/>
            <person name="Wang Y."/>
            <person name="Chen M."/>
            <person name="Xu Y."/>
            <person name="Jin H."/>
            <person name="Xiao X."/>
            <person name="Hu G."/>
            <person name="Bao F."/>
            <person name="Hu Y."/>
            <person name="Wan P."/>
            <person name="Li L."/>
            <person name="Deng X."/>
            <person name="Kuang T."/>
            <person name="Xiang C."/>
            <person name="Zhu J.K."/>
            <person name="Oliver M.J."/>
            <person name="He Y."/>
        </authorList>
    </citation>
    <scope>NUCLEOTIDE SEQUENCE [LARGE SCALE GENOMIC DNA]</scope>
    <source>
        <strain evidence="2">cv. XS01</strain>
    </source>
</reference>
<organism evidence="1 2">
    <name type="scientific">Dorcoceras hygrometricum</name>
    <dbReference type="NCBI Taxonomy" id="472368"/>
    <lineage>
        <taxon>Eukaryota</taxon>
        <taxon>Viridiplantae</taxon>
        <taxon>Streptophyta</taxon>
        <taxon>Embryophyta</taxon>
        <taxon>Tracheophyta</taxon>
        <taxon>Spermatophyta</taxon>
        <taxon>Magnoliopsida</taxon>
        <taxon>eudicotyledons</taxon>
        <taxon>Gunneridae</taxon>
        <taxon>Pentapetalae</taxon>
        <taxon>asterids</taxon>
        <taxon>lamiids</taxon>
        <taxon>Lamiales</taxon>
        <taxon>Gesneriaceae</taxon>
        <taxon>Didymocarpoideae</taxon>
        <taxon>Trichosporeae</taxon>
        <taxon>Loxocarpinae</taxon>
        <taxon>Dorcoceras</taxon>
    </lineage>
</organism>